<evidence type="ECO:0000256" key="2">
    <source>
        <dbReference type="ARBA" id="ARBA00008300"/>
    </source>
</evidence>
<dbReference type="PANTHER" id="PTHR13390">
    <property type="entry name" value="LIPASE"/>
    <property type="match status" value="1"/>
</dbReference>
<reference evidence="10" key="1">
    <citation type="submission" date="2020-11" db="EMBL/GenBank/DDBJ databases">
        <authorList>
            <person name="Whiteford S."/>
        </authorList>
    </citation>
    <scope>NUCLEOTIDE SEQUENCE</scope>
</reference>
<comment type="caution">
    <text evidence="10">The sequence shown here is derived from an EMBL/GenBank/DDBJ whole genome shotgun (WGS) entry which is preliminary data.</text>
</comment>
<evidence type="ECO:0000256" key="5">
    <source>
        <dbReference type="ARBA" id="ARBA00022801"/>
    </source>
</evidence>
<dbReference type="Pfam" id="PF10230">
    <property type="entry name" value="LIDHydrolase"/>
    <property type="match status" value="1"/>
</dbReference>
<keyword evidence="5" id="KW-0378">Hydrolase</keyword>
<keyword evidence="9" id="KW-0812">Transmembrane</keyword>
<evidence type="ECO:0000256" key="1">
    <source>
        <dbReference type="ARBA" id="ARBA00004502"/>
    </source>
</evidence>
<dbReference type="Proteomes" id="UP000653454">
    <property type="component" value="Unassembled WGS sequence"/>
</dbReference>
<comment type="subcellular location">
    <subcellularLocation>
        <location evidence="1">Lipid droplet</location>
    </subcellularLocation>
</comment>
<dbReference type="EMBL" id="CAJHNJ030000160">
    <property type="protein sequence ID" value="CAG9136776.1"/>
    <property type="molecule type" value="Genomic_DNA"/>
</dbReference>
<dbReference type="GO" id="GO:0004771">
    <property type="term" value="F:sterol ester esterase activity"/>
    <property type="evidence" value="ECO:0007669"/>
    <property type="project" value="UniProtKB-EC"/>
</dbReference>
<proteinExistence type="inferred from homology"/>
<comment type="similarity">
    <text evidence="2">Belongs to the AB hydrolase superfamily. LDAH family.</text>
</comment>
<evidence type="ECO:0000256" key="7">
    <source>
        <dbReference type="ARBA" id="ARBA00039150"/>
    </source>
</evidence>
<dbReference type="GO" id="GO:0005811">
    <property type="term" value="C:lipid droplet"/>
    <property type="evidence" value="ECO:0007669"/>
    <property type="project" value="UniProtKB-SubCell"/>
</dbReference>
<name>A0A8S4G7Z2_PLUXY</name>
<organism evidence="10 11">
    <name type="scientific">Plutella xylostella</name>
    <name type="common">Diamondback moth</name>
    <name type="synonym">Plutella maculipennis</name>
    <dbReference type="NCBI Taxonomy" id="51655"/>
    <lineage>
        <taxon>Eukaryota</taxon>
        <taxon>Metazoa</taxon>
        <taxon>Ecdysozoa</taxon>
        <taxon>Arthropoda</taxon>
        <taxon>Hexapoda</taxon>
        <taxon>Insecta</taxon>
        <taxon>Pterygota</taxon>
        <taxon>Neoptera</taxon>
        <taxon>Endopterygota</taxon>
        <taxon>Lepidoptera</taxon>
        <taxon>Glossata</taxon>
        <taxon>Ditrysia</taxon>
        <taxon>Yponomeutoidea</taxon>
        <taxon>Plutellidae</taxon>
        <taxon>Plutella</taxon>
    </lineage>
</organism>
<evidence type="ECO:0000256" key="3">
    <source>
        <dbReference type="ARBA" id="ARBA00019242"/>
    </source>
</evidence>
<evidence type="ECO:0000256" key="4">
    <source>
        <dbReference type="ARBA" id="ARBA00022677"/>
    </source>
</evidence>
<keyword evidence="9" id="KW-1133">Transmembrane helix</keyword>
<comment type="catalytic activity">
    <reaction evidence="8">
        <text>a cholesterol ester + H2O = cholesterol + a fatty acid + H(+)</text>
        <dbReference type="Rhea" id="RHEA:36403"/>
        <dbReference type="ChEBI" id="CHEBI:15377"/>
        <dbReference type="ChEBI" id="CHEBI:15378"/>
        <dbReference type="ChEBI" id="CHEBI:16113"/>
        <dbReference type="ChEBI" id="CHEBI:17002"/>
        <dbReference type="ChEBI" id="CHEBI:28868"/>
        <dbReference type="EC" id="3.1.1.13"/>
    </reaction>
    <physiologicalReaction direction="left-to-right" evidence="8">
        <dbReference type="Rhea" id="RHEA:36404"/>
    </physiologicalReaction>
</comment>
<dbReference type="InterPro" id="IPR019363">
    <property type="entry name" value="LDAH"/>
</dbReference>
<sequence length="355" mass="40966">MPTYKNRKHKRSVPQTDTVVEEFNAILASDDEFPVSIQEKTTLIGHIHIRRHIKSRKMNNVYKTLNNVQTHLITWGNPFNCDGRDVIVCITGNPGVPDFYIEFASTLHSSTGLPICVIGQAGHEHVPHKESNILKNQEHLFDLEGQVKHKLDLINAIDKASKLHLVGHSIGAWMITEMVEKDSSLQKRILSINLLFPTLQRMAETQSGILLNKLVRRLHILVMLLFTFLYYMPTVIKTFLIGLYLKFHSLPSHYVDRIMKYLNPRVGEKVLFLAYDEMDRVRDLNVQALTKMKHQTYVTYGVLDGWAPVSYMDDLKQFQPEMHLHEVHIDHSFVLRSSEQVAEIVSKFIKTSFNK</sequence>
<protein>
    <recommendedName>
        <fullName evidence="3">Lipid droplet-associated hydrolase</fullName>
        <ecNumber evidence="7">3.1.1.13</ecNumber>
    </recommendedName>
    <alternativeName>
        <fullName evidence="6">Lipid droplet-associated serine hydrolase</fullName>
    </alternativeName>
</protein>
<keyword evidence="9" id="KW-0472">Membrane</keyword>
<evidence type="ECO:0000256" key="8">
    <source>
        <dbReference type="ARBA" id="ARBA00049527"/>
    </source>
</evidence>
<accession>A0A8S4G7Z2</accession>
<feature type="transmembrane region" description="Helical" evidence="9">
    <location>
        <begin position="220"/>
        <end position="245"/>
    </location>
</feature>
<dbReference type="InterPro" id="IPR029058">
    <property type="entry name" value="AB_hydrolase_fold"/>
</dbReference>
<dbReference type="SUPFAM" id="SSF53474">
    <property type="entry name" value="alpha/beta-Hydrolases"/>
    <property type="match status" value="1"/>
</dbReference>
<dbReference type="GO" id="GO:0019915">
    <property type="term" value="P:lipid storage"/>
    <property type="evidence" value="ECO:0007669"/>
    <property type="project" value="InterPro"/>
</dbReference>
<dbReference type="AlphaFoldDB" id="A0A8S4G7Z2"/>
<dbReference type="PANTHER" id="PTHR13390:SF0">
    <property type="entry name" value="LIPID DROPLET-ASSOCIATED HYDROLASE"/>
    <property type="match status" value="1"/>
</dbReference>
<dbReference type="Gene3D" id="3.40.50.1820">
    <property type="entry name" value="alpha/beta hydrolase"/>
    <property type="match status" value="1"/>
</dbReference>
<evidence type="ECO:0000256" key="9">
    <source>
        <dbReference type="SAM" id="Phobius"/>
    </source>
</evidence>
<evidence type="ECO:0000313" key="11">
    <source>
        <dbReference type="Proteomes" id="UP000653454"/>
    </source>
</evidence>
<dbReference type="EC" id="3.1.1.13" evidence="7"/>
<evidence type="ECO:0000313" key="10">
    <source>
        <dbReference type="EMBL" id="CAG9136776.1"/>
    </source>
</evidence>
<evidence type="ECO:0000256" key="6">
    <source>
        <dbReference type="ARBA" id="ARBA00031924"/>
    </source>
</evidence>
<keyword evidence="4" id="KW-0551">Lipid droplet</keyword>
<keyword evidence="11" id="KW-1185">Reference proteome</keyword>
<gene>
    <name evidence="10" type="ORF">PLXY2_LOCUS15027</name>
</gene>